<evidence type="ECO:0000313" key="1">
    <source>
        <dbReference type="EMBL" id="GBP78982.1"/>
    </source>
</evidence>
<sequence>MPRNPAIISSSSSSDRGIYMNCDARLARAIATLRHIFVRLLTHAVNVCGIILDFLAPRSLKLYRLEARARNTLHGIKITVDSISDFRSLNSLLIKYNFPFHTYALGKERKIKAVLRNIPLEIPMDCIKSDFKNQIYPLFAAHRMHRRDGTKIGLVLAVLHKSDTAKDIFKFPPRICGLSGITVEAPYRNRGPEQCFRCQLYSHAAIVMHSPTVSNAANVTR</sequence>
<dbReference type="AlphaFoldDB" id="A0A4C1YVM5"/>
<dbReference type="Proteomes" id="UP000299102">
    <property type="component" value="Unassembled WGS sequence"/>
</dbReference>
<evidence type="ECO:0000313" key="2">
    <source>
        <dbReference type="Proteomes" id="UP000299102"/>
    </source>
</evidence>
<dbReference type="EMBL" id="BGZK01001395">
    <property type="protein sequence ID" value="GBP78982.1"/>
    <property type="molecule type" value="Genomic_DNA"/>
</dbReference>
<organism evidence="1 2">
    <name type="scientific">Eumeta variegata</name>
    <name type="common">Bagworm moth</name>
    <name type="synonym">Eumeta japonica</name>
    <dbReference type="NCBI Taxonomy" id="151549"/>
    <lineage>
        <taxon>Eukaryota</taxon>
        <taxon>Metazoa</taxon>
        <taxon>Ecdysozoa</taxon>
        <taxon>Arthropoda</taxon>
        <taxon>Hexapoda</taxon>
        <taxon>Insecta</taxon>
        <taxon>Pterygota</taxon>
        <taxon>Neoptera</taxon>
        <taxon>Endopterygota</taxon>
        <taxon>Lepidoptera</taxon>
        <taxon>Glossata</taxon>
        <taxon>Ditrysia</taxon>
        <taxon>Tineoidea</taxon>
        <taxon>Psychidae</taxon>
        <taxon>Oiketicinae</taxon>
        <taxon>Eumeta</taxon>
    </lineage>
</organism>
<evidence type="ECO:0008006" key="3">
    <source>
        <dbReference type="Google" id="ProtNLM"/>
    </source>
</evidence>
<dbReference type="OrthoDB" id="8123886at2759"/>
<accession>A0A4C1YVM5</accession>
<name>A0A4C1YVM5_EUMVA</name>
<protein>
    <recommendedName>
        <fullName evidence="3">Pre-C2HC domain-containing protein</fullName>
    </recommendedName>
</protein>
<comment type="caution">
    <text evidence="1">The sequence shown here is derived from an EMBL/GenBank/DDBJ whole genome shotgun (WGS) entry which is preliminary data.</text>
</comment>
<gene>
    <name evidence="1" type="ORF">EVAR_58125_1</name>
</gene>
<reference evidence="1 2" key="1">
    <citation type="journal article" date="2019" name="Commun. Biol.">
        <title>The bagworm genome reveals a unique fibroin gene that provides high tensile strength.</title>
        <authorList>
            <person name="Kono N."/>
            <person name="Nakamura H."/>
            <person name="Ohtoshi R."/>
            <person name="Tomita M."/>
            <person name="Numata K."/>
            <person name="Arakawa K."/>
        </authorList>
    </citation>
    <scope>NUCLEOTIDE SEQUENCE [LARGE SCALE GENOMIC DNA]</scope>
</reference>
<proteinExistence type="predicted"/>
<keyword evidence="2" id="KW-1185">Reference proteome</keyword>